<protein>
    <submittedName>
        <fullName evidence="1">Uncharacterized protein</fullName>
    </submittedName>
</protein>
<dbReference type="OrthoDB" id="10499850at2759"/>
<accession>A0A8H6II87</accession>
<dbReference type="Proteomes" id="UP000521943">
    <property type="component" value="Unassembled WGS sequence"/>
</dbReference>
<organism evidence="1 2">
    <name type="scientific">Ephemerocybe angulata</name>
    <dbReference type="NCBI Taxonomy" id="980116"/>
    <lineage>
        <taxon>Eukaryota</taxon>
        <taxon>Fungi</taxon>
        <taxon>Dikarya</taxon>
        <taxon>Basidiomycota</taxon>
        <taxon>Agaricomycotina</taxon>
        <taxon>Agaricomycetes</taxon>
        <taxon>Agaricomycetidae</taxon>
        <taxon>Agaricales</taxon>
        <taxon>Agaricineae</taxon>
        <taxon>Psathyrellaceae</taxon>
        <taxon>Ephemerocybe</taxon>
    </lineage>
</organism>
<evidence type="ECO:0000313" key="2">
    <source>
        <dbReference type="Proteomes" id="UP000521943"/>
    </source>
</evidence>
<name>A0A8H6II87_9AGAR</name>
<comment type="caution">
    <text evidence="1">The sequence shown here is derived from an EMBL/GenBank/DDBJ whole genome shotgun (WGS) entry which is preliminary data.</text>
</comment>
<dbReference type="AlphaFoldDB" id="A0A8H6II87"/>
<sequence length="312" mass="34685">MASPSTYPPFHPLGVATEIPSPRRLARFPESFLLRNRKIQGPTTTSSRLAAIVFRSPRSDHPYVKYSTPVKPDWRPTIPYMGSFHFQAARGTTKERQSFTHPFSGIISVAESQNSRTGRDVQTPPRGHSPWKSFTLIIRLTGSPYLRTQAHSTPRPLTEHARNVDALLNRKIKSPNAISRLPAAVLLAAPFHTEIIGGSWDVDPFILCHDGTHCPVSLFTSRARRLPRIIRASLDPRQVARGTPIRLYFDIPCRHSVSEKDHGMRAAPLAAVWFTEDAHGMGMPRRPLRHPTEGPVDALGYPSALDIATPGP</sequence>
<evidence type="ECO:0000313" key="1">
    <source>
        <dbReference type="EMBL" id="KAF6765414.1"/>
    </source>
</evidence>
<reference evidence="1 2" key="1">
    <citation type="submission" date="2020-07" db="EMBL/GenBank/DDBJ databases">
        <title>Comparative genomics of pyrophilous fungi reveals a link between fire events and developmental genes.</title>
        <authorList>
            <consortium name="DOE Joint Genome Institute"/>
            <person name="Steindorff A.S."/>
            <person name="Carver A."/>
            <person name="Calhoun S."/>
            <person name="Stillman K."/>
            <person name="Liu H."/>
            <person name="Lipzen A."/>
            <person name="Pangilinan J."/>
            <person name="Labutti K."/>
            <person name="Bruns T.D."/>
            <person name="Grigoriev I.V."/>
        </authorList>
    </citation>
    <scope>NUCLEOTIDE SEQUENCE [LARGE SCALE GENOMIC DNA]</scope>
    <source>
        <strain evidence="1 2">CBS 144469</strain>
    </source>
</reference>
<gene>
    <name evidence="1" type="ORF">DFP72DRAFT_1108160</name>
</gene>
<proteinExistence type="predicted"/>
<keyword evidence="2" id="KW-1185">Reference proteome</keyword>
<dbReference type="EMBL" id="JACGCI010000002">
    <property type="protein sequence ID" value="KAF6765414.1"/>
    <property type="molecule type" value="Genomic_DNA"/>
</dbReference>